<dbReference type="Gene3D" id="3.40.50.150">
    <property type="entry name" value="Vaccinia Virus protein VP39"/>
    <property type="match status" value="1"/>
</dbReference>
<evidence type="ECO:0000256" key="1">
    <source>
        <dbReference type="ARBA" id="ARBA00022603"/>
    </source>
</evidence>
<keyword evidence="1 5" id="KW-0489">Methyltransferase</keyword>
<keyword evidence="6" id="KW-1185">Reference proteome</keyword>
<evidence type="ECO:0000256" key="2">
    <source>
        <dbReference type="ARBA" id="ARBA00022679"/>
    </source>
</evidence>
<organism evidence="5 6">
    <name type="scientific">Vitreoscilla filiformis</name>
    <dbReference type="NCBI Taxonomy" id="63"/>
    <lineage>
        <taxon>Bacteria</taxon>
        <taxon>Pseudomonadati</taxon>
        <taxon>Pseudomonadota</taxon>
        <taxon>Betaproteobacteria</taxon>
        <taxon>Neisseriales</taxon>
        <taxon>Neisseriaceae</taxon>
        <taxon>Vitreoscilla</taxon>
    </lineage>
</organism>
<accession>A0A221KHZ6</accession>
<dbReference type="GO" id="GO:0008168">
    <property type="term" value="F:methyltransferase activity"/>
    <property type="evidence" value="ECO:0007669"/>
    <property type="project" value="UniProtKB-KW"/>
</dbReference>
<evidence type="ECO:0000256" key="3">
    <source>
        <dbReference type="ARBA" id="ARBA00022691"/>
    </source>
</evidence>
<feature type="domain" description="Methyltransferase" evidence="4">
    <location>
        <begin position="36"/>
        <end position="115"/>
    </location>
</feature>
<dbReference type="CDD" id="cd02440">
    <property type="entry name" value="AdoMet_MTases"/>
    <property type="match status" value="1"/>
</dbReference>
<keyword evidence="2 5" id="KW-0808">Transferase</keyword>
<name>A0A221KHZ6_VITFI</name>
<evidence type="ECO:0000313" key="6">
    <source>
        <dbReference type="Proteomes" id="UP000199729"/>
    </source>
</evidence>
<evidence type="ECO:0000313" key="5">
    <source>
        <dbReference type="EMBL" id="ASM78668.1"/>
    </source>
</evidence>
<dbReference type="GO" id="GO:0032259">
    <property type="term" value="P:methylation"/>
    <property type="evidence" value="ECO:0007669"/>
    <property type="project" value="UniProtKB-KW"/>
</dbReference>
<sequence>MGLFLSHEGANPMHTGTPPSEWITRWGALAPAHATVLDVACGSGRHLRWWAQRGHAVTGVDRDALALAGLRDVGECVLADLENAPWPLPGRTFDVVVVTNYLWRPLLPTIVASVAPGGWLLYETFSLRQAEIGRPRRAEFLLAPGELQALCTGWDILALEDTELSAPRRFVQRIAARRPVAASLESLASQGTS</sequence>
<dbReference type="Proteomes" id="UP000199729">
    <property type="component" value="Chromosome"/>
</dbReference>
<keyword evidence="3" id="KW-0949">S-adenosyl-L-methionine</keyword>
<dbReference type="InterPro" id="IPR041698">
    <property type="entry name" value="Methyltransf_25"/>
</dbReference>
<dbReference type="SUPFAM" id="SSF53335">
    <property type="entry name" value="S-adenosyl-L-methionine-dependent methyltransferases"/>
    <property type="match status" value="1"/>
</dbReference>
<proteinExistence type="predicted"/>
<dbReference type="KEGG" id="vff:VITFI_CDS2891"/>
<dbReference type="EMBL" id="CP022423">
    <property type="protein sequence ID" value="ASM78668.1"/>
    <property type="molecule type" value="Genomic_DNA"/>
</dbReference>
<reference evidence="5 6" key="1">
    <citation type="submission" date="2017-07" db="EMBL/GenBank/DDBJ databases">
        <title>Complete Genome Sequence of the cosmetic ferment Vitreoscilla filiformis (ATCC15551).</title>
        <authorList>
            <person name="Contreras S."/>
            <person name="Sagory-Zalkind P."/>
            <person name="Blanquart H."/>
            <person name="Iltis A."/>
            <person name="Morand S.C."/>
        </authorList>
    </citation>
    <scope>NUCLEOTIDE SEQUENCE [LARGE SCALE GENOMIC DNA]</scope>
    <source>
        <strain evidence="5 6">ATCC 15551</strain>
    </source>
</reference>
<gene>
    <name evidence="5" type="ORF">VITFI_CDS2891</name>
</gene>
<dbReference type="PANTHER" id="PTHR43464">
    <property type="entry name" value="METHYLTRANSFERASE"/>
    <property type="match status" value="1"/>
</dbReference>
<dbReference type="AlphaFoldDB" id="A0A221KHZ6"/>
<dbReference type="Pfam" id="PF13649">
    <property type="entry name" value="Methyltransf_25"/>
    <property type="match status" value="1"/>
</dbReference>
<protein>
    <submittedName>
        <fullName evidence="5">SAM-dependent methyltransferase</fullName>
    </submittedName>
</protein>
<dbReference type="InterPro" id="IPR029063">
    <property type="entry name" value="SAM-dependent_MTases_sf"/>
</dbReference>
<evidence type="ECO:0000259" key="4">
    <source>
        <dbReference type="Pfam" id="PF13649"/>
    </source>
</evidence>
<dbReference type="PANTHER" id="PTHR43464:SF19">
    <property type="entry name" value="UBIQUINONE BIOSYNTHESIS O-METHYLTRANSFERASE, MITOCHONDRIAL"/>
    <property type="match status" value="1"/>
</dbReference>